<name>A0A0A9XXL9_LYGHE</name>
<dbReference type="PANTHER" id="PTHR47027">
    <property type="entry name" value="REVERSE TRANSCRIPTASE DOMAIN-CONTAINING PROTEIN"/>
    <property type="match status" value="1"/>
</dbReference>
<dbReference type="EMBL" id="GDHC01013600">
    <property type="protein sequence ID" value="JAQ05029.1"/>
    <property type="molecule type" value="Transcribed_RNA"/>
</dbReference>
<dbReference type="PANTHER" id="PTHR47027:SF8">
    <property type="entry name" value="RIBONUCLEASE H"/>
    <property type="match status" value="1"/>
</dbReference>
<accession>A0A0A9XXL9</accession>
<dbReference type="EMBL" id="GBHO01020011">
    <property type="protein sequence ID" value="JAG23593.1"/>
    <property type="molecule type" value="Transcribed_RNA"/>
</dbReference>
<evidence type="ECO:0000313" key="2">
    <source>
        <dbReference type="EMBL" id="JAG23593.1"/>
    </source>
</evidence>
<dbReference type="InterPro" id="IPR000477">
    <property type="entry name" value="RT_dom"/>
</dbReference>
<dbReference type="AlphaFoldDB" id="A0A0A9XXL9"/>
<dbReference type="InterPro" id="IPR043502">
    <property type="entry name" value="DNA/RNA_pol_sf"/>
</dbReference>
<dbReference type="GO" id="GO:0071897">
    <property type="term" value="P:DNA biosynthetic process"/>
    <property type="evidence" value="ECO:0007669"/>
    <property type="project" value="UniProtKB-ARBA"/>
</dbReference>
<evidence type="ECO:0000313" key="3">
    <source>
        <dbReference type="EMBL" id="JAQ05029.1"/>
    </source>
</evidence>
<reference evidence="3" key="3">
    <citation type="journal article" date="2016" name="Gigascience">
        <title>De novo construction of an expanded transcriptome assembly for the western tarnished plant bug, Lygus hesperus.</title>
        <authorList>
            <person name="Tassone E.E."/>
            <person name="Geib S.M."/>
            <person name="Hall B."/>
            <person name="Fabrick J.A."/>
            <person name="Brent C.S."/>
            <person name="Hull J.J."/>
        </authorList>
    </citation>
    <scope>NUCLEOTIDE SEQUENCE</scope>
</reference>
<dbReference type="PROSITE" id="PS50878">
    <property type="entry name" value="RT_POL"/>
    <property type="match status" value="1"/>
</dbReference>
<feature type="domain" description="Reverse transcriptase" evidence="1">
    <location>
        <begin position="1"/>
        <end position="160"/>
    </location>
</feature>
<evidence type="ECO:0000259" key="1">
    <source>
        <dbReference type="PROSITE" id="PS50878"/>
    </source>
</evidence>
<reference evidence="2" key="2">
    <citation type="submission" date="2014-07" db="EMBL/GenBank/DDBJ databases">
        <authorList>
            <person name="Hull J."/>
        </authorList>
    </citation>
    <scope>NUCLEOTIDE SEQUENCE</scope>
</reference>
<reference evidence="2" key="1">
    <citation type="journal article" date="2014" name="PLoS ONE">
        <title>Transcriptome-Based Identification of ABC Transporters in the Western Tarnished Plant Bug Lygus hesperus.</title>
        <authorList>
            <person name="Hull J.J."/>
            <person name="Chaney K."/>
            <person name="Geib S.M."/>
            <person name="Fabrick J.A."/>
            <person name="Brent C.S."/>
            <person name="Walsh D."/>
            <person name="Lavine L.C."/>
        </authorList>
    </citation>
    <scope>NUCLEOTIDE SEQUENCE</scope>
</reference>
<gene>
    <name evidence="2" type="primary">F52C9.6_4</name>
    <name evidence="3" type="synonym">F52C9.6_18</name>
    <name evidence="2" type="ORF">CM83_38428</name>
    <name evidence="3" type="ORF">g.69766</name>
</gene>
<dbReference type="Pfam" id="PF00078">
    <property type="entry name" value="RVT_1"/>
    <property type="match status" value="1"/>
</dbReference>
<organism evidence="2">
    <name type="scientific">Lygus hesperus</name>
    <name type="common">Western plant bug</name>
    <dbReference type="NCBI Taxonomy" id="30085"/>
    <lineage>
        <taxon>Eukaryota</taxon>
        <taxon>Metazoa</taxon>
        <taxon>Ecdysozoa</taxon>
        <taxon>Arthropoda</taxon>
        <taxon>Hexapoda</taxon>
        <taxon>Insecta</taxon>
        <taxon>Pterygota</taxon>
        <taxon>Neoptera</taxon>
        <taxon>Paraneoptera</taxon>
        <taxon>Hemiptera</taxon>
        <taxon>Heteroptera</taxon>
        <taxon>Panheteroptera</taxon>
        <taxon>Cimicomorpha</taxon>
        <taxon>Miridae</taxon>
        <taxon>Mirini</taxon>
        <taxon>Lygus</taxon>
    </lineage>
</organism>
<dbReference type="SUPFAM" id="SSF56672">
    <property type="entry name" value="DNA/RNA polymerases"/>
    <property type="match status" value="1"/>
</dbReference>
<sequence length="336" mass="39224">MVESLKRIGVDEKDVRIVEALYWNQRAAVKLPDGSLTDEFDIQRGVRQGCILSPLLDNIYMEQAFASLPEVELGIKVNGVFVNNIRYADDTILIADSQNSLQRLVNIVAEESLSIGLKVNISKTKWMVVVRGDEFRAGQITVGDVSLERVQNFKYLGVIVNEKWNPEVEIRARIEQARAAFIRMKSFFCDKHLSFSIRYRTLRCYVWSILLYGVETWTMKIASVNRLEAFEMWCLRRMFRISWVQRVRNTEVLRRAGLEDRQLFKDVKRRKIGYLSHVFRGDRYAFQRLVLEGKIEGRRGIGRKQLSWLRDIRRWTGIHDFATLKTGAIERTLRAV</sequence>
<proteinExistence type="predicted"/>
<protein>
    <submittedName>
        <fullName evidence="2">Uncharacterized transposon-derived protein F52C9.6</fullName>
    </submittedName>
</protein>